<evidence type="ECO:0000256" key="3">
    <source>
        <dbReference type="ARBA" id="ARBA00022448"/>
    </source>
</evidence>
<keyword evidence="10" id="KW-0407">Ion channel</keyword>
<dbReference type="InterPro" id="IPR000595">
    <property type="entry name" value="cNMP-bd_dom"/>
</dbReference>
<dbReference type="EMBL" id="VDCV01000012">
    <property type="protein sequence ID" value="KAB5531644.1"/>
    <property type="molecule type" value="Genomic_DNA"/>
</dbReference>
<keyword evidence="6" id="KW-0406">Ion transport</keyword>
<dbReference type="Gene3D" id="1.10.287.630">
    <property type="entry name" value="Helix hairpin bin"/>
    <property type="match status" value="1"/>
</dbReference>
<comment type="similarity">
    <text evidence="2">Belongs to the cyclic nucleotide-gated cation channel (TC 1.A.1.5) family.</text>
</comment>
<dbReference type="FunFam" id="1.10.287.630:FF:000003">
    <property type="entry name" value="Cyclic nucleotide-gated ion channel 1"/>
    <property type="match status" value="1"/>
</dbReference>
<keyword evidence="9" id="KW-1071">Ligand-gated ion channel</keyword>
<feature type="transmembrane region" description="Helical" evidence="13">
    <location>
        <begin position="324"/>
        <end position="343"/>
    </location>
</feature>
<organism evidence="15 16">
    <name type="scientific">Salix brachista</name>
    <dbReference type="NCBI Taxonomy" id="2182728"/>
    <lineage>
        <taxon>Eukaryota</taxon>
        <taxon>Viridiplantae</taxon>
        <taxon>Streptophyta</taxon>
        <taxon>Embryophyta</taxon>
        <taxon>Tracheophyta</taxon>
        <taxon>Spermatophyta</taxon>
        <taxon>Magnoliopsida</taxon>
        <taxon>eudicotyledons</taxon>
        <taxon>Gunneridae</taxon>
        <taxon>Pentapetalae</taxon>
        <taxon>rosids</taxon>
        <taxon>fabids</taxon>
        <taxon>Malpighiales</taxon>
        <taxon>Salicaceae</taxon>
        <taxon>Saliceae</taxon>
        <taxon>Salix</taxon>
    </lineage>
</organism>
<dbReference type="Proteomes" id="UP000326939">
    <property type="component" value="Chromosome 12"/>
</dbReference>
<dbReference type="SUPFAM" id="SSF51206">
    <property type="entry name" value="cAMP-binding domain-like"/>
    <property type="match status" value="1"/>
</dbReference>
<evidence type="ECO:0000256" key="10">
    <source>
        <dbReference type="ARBA" id="ARBA00023303"/>
    </source>
</evidence>
<accession>A0A5N5KMP1</accession>
<proteinExistence type="inferred from homology"/>
<evidence type="ECO:0000256" key="5">
    <source>
        <dbReference type="ARBA" id="ARBA00022989"/>
    </source>
</evidence>
<evidence type="ECO:0000256" key="2">
    <source>
        <dbReference type="ARBA" id="ARBA00010486"/>
    </source>
</evidence>
<dbReference type="Gene3D" id="2.60.120.10">
    <property type="entry name" value="Jelly Rolls"/>
    <property type="match status" value="1"/>
</dbReference>
<dbReference type="PANTHER" id="PTHR45651:SF5">
    <property type="entry name" value="CYCLIC NUCLEOTIDE-GATED ION CHANNEL 1"/>
    <property type="match status" value="1"/>
</dbReference>
<dbReference type="FunFam" id="2.60.120.10:FF:000024">
    <property type="entry name" value="Cyclic nucleotide-gated ion channel 1"/>
    <property type="match status" value="1"/>
</dbReference>
<dbReference type="SUPFAM" id="SSF81324">
    <property type="entry name" value="Voltage-gated potassium channels"/>
    <property type="match status" value="1"/>
</dbReference>
<dbReference type="PANTHER" id="PTHR45651">
    <property type="entry name" value="CYCLIC NUCLEOTIDE-GATED ION CHANNEL 15-RELATED-RELATED"/>
    <property type="match status" value="1"/>
</dbReference>
<dbReference type="InterPro" id="IPR014710">
    <property type="entry name" value="RmlC-like_jellyroll"/>
</dbReference>
<evidence type="ECO:0000256" key="4">
    <source>
        <dbReference type="ARBA" id="ARBA00022692"/>
    </source>
</evidence>
<protein>
    <recommendedName>
        <fullName evidence="14">Cyclic nucleotide-binding domain-containing protein</fullName>
    </recommendedName>
</protein>
<dbReference type="InterPro" id="IPR018490">
    <property type="entry name" value="cNMP-bd_dom_sf"/>
</dbReference>
<dbReference type="InterPro" id="IPR005821">
    <property type="entry name" value="Ion_trans_dom"/>
</dbReference>
<comment type="subcellular location">
    <subcellularLocation>
        <location evidence="1">Nucleus membrane</location>
        <topology evidence="1">Multi-pass membrane protein</topology>
    </subcellularLocation>
</comment>
<evidence type="ECO:0000256" key="11">
    <source>
        <dbReference type="ARBA" id="ARBA00056117"/>
    </source>
</evidence>
<keyword evidence="16" id="KW-1185">Reference proteome</keyword>
<sequence length="654" mass="75718">MQIFHKYICYTCKQERNILFTLKDYKITKSLKSYSFNSEVASRKKILHPQGPFLQKWNRIFVLSCLMAVSLDPLFFYVPVIEDGKKCLSLDSTMEITASVLRSVMDIFYMLRIIFQFRTGFIPPSSRVFGRGVLVDDTWAIAKRYLSSYFLIDILSVLPLPQVKMLEFDVICGLLTCCSMSREVATSRILRETAWAGAAFNLFLYMIASHVIGAFWYLFSIERQTNCWSQACGTQETCRREYLFCDGAGGAGNLSFLDNHCPIRTPNETVFNFGIFLDALQSGVALSSTGFSDKFFYCFWWGMRNLSSLGHNLKTSTYVWEKCFAVFISISGVATIAFLIGNMQTNFRSPTARLEEMRIKRRDTEQWMSHRLLPDNIRERIRRYEQFRWQETRGVDEEMLVQNLPRDLRRDIKRHLCVPLLKRVPMFEKMDEQLLDAMCDRLKPVLYTEESYIVREGDPVHEMLFVMRGKLLTITTNGGRSGIFNSVYLNAGDFCGEELLTWALDPQSSSNLPISTRTVRTITEVEAFALMPDALKFVASQFRRLHSKQLRHTFMFYSQQWRTWAARFIQAAWRRYSKKKLDESLWQEENRLQDALAEANGSSPSLGATIYASRFATNLLRARRHSGNRMARVPDRVPPMLLQKPAEPDFTSAE</sequence>
<name>A0A5N5KMP1_9ROSI</name>
<evidence type="ECO:0000313" key="16">
    <source>
        <dbReference type="Proteomes" id="UP000326939"/>
    </source>
</evidence>
<evidence type="ECO:0000256" key="1">
    <source>
        <dbReference type="ARBA" id="ARBA00004232"/>
    </source>
</evidence>
<dbReference type="Gene3D" id="1.10.287.70">
    <property type="match status" value="1"/>
</dbReference>
<comment type="function">
    <text evidence="11">Cyclic nucleotide-gated channel involved in the establishment of both rhizobial and mycorrhizal associations. Required for full activation of nuclear-localized Ca(2+) oscillations by Nod and Myc factors. Simultaneous activation of the K(+)-permeable channel DMI1 and the Ca(2+) channel CNGC15 can give rise to sustained Ca(2+) oscillations. May function during fertilization in both female and male gametophytic Ca(2+) signaling.</text>
</comment>
<keyword evidence="7 13" id="KW-0472">Membrane</keyword>
<evidence type="ECO:0000256" key="12">
    <source>
        <dbReference type="ARBA" id="ARBA00064416"/>
    </source>
</evidence>
<evidence type="ECO:0000259" key="14">
    <source>
        <dbReference type="PROSITE" id="PS50042"/>
    </source>
</evidence>
<keyword evidence="3" id="KW-0813">Transport</keyword>
<dbReference type="Pfam" id="PF00520">
    <property type="entry name" value="Ion_trans"/>
    <property type="match status" value="1"/>
</dbReference>
<dbReference type="AlphaFoldDB" id="A0A5N5KMP1"/>
<comment type="subunit">
    <text evidence="12">Interacts (via N-terminus) with DMI1 (via c-terminus). The Nod factor has no effect on this interaction, implying that the complex is maintained after activation.</text>
</comment>
<evidence type="ECO:0000256" key="7">
    <source>
        <dbReference type="ARBA" id="ARBA00023136"/>
    </source>
</evidence>
<evidence type="ECO:0000256" key="9">
    <source>
        <dbReference type="ARBA" id="ARBA00023286"/>
    </source>
</evidence>
<evidence type="ECO:0000256" key="8">
    <source>
        <dbReference type="ARBA" id="ARBA00023242"/>
    </source>
</evidence>
<dbReference type="CDD" id="cd00038">
    <property type="entry name" value="CAP_ED"/>
    <property type="match status" value="1"/>
</dbReference>
<dbReference type="PROSITE" id="PS50042">
    <property type="entry name" value="CNMP_BINDING_3"/>
    <property type="match status" value="1"/>
</dbReference>
<dbReference type="GO" id="GO:0031965">
    <property type="term" value="C:nuclear membrane"/>
    <property type="evidence" value="ECO:0007669"/>
    <property type="project" value="UniProtKB-SubCell"/>
</dbReference>
<feature type="transmembrane region" description="Helical" evidence="13">
    <location>
        <begin position="198"/>
        <end position="219"/>
    </location>
</feature>
<evidence type="ECO:0000256" key="13">
    <source>
        <dbReference type="SAM" id="Phobius"/>
    </source>
</evidence>
<reference evidence="16" key="1">
    <citation type="journal article" date="2019" name="Gigascience">
        <title>De novo genome assembly of the endangered Acer yangbiense, a plant species with extremely small populations endemic to Yunnan Province, China.</title>
        <authorList>
            <person name="Yang J."/>
            <person name="Wariss H.M."/>
            <person name="Tao L."/>
            <person name="Zhang R."/>
            <person name="Yun Q."/>
            <person name="Hollingsworth P."/>
            <person name="Dao Z."/>
            <person name="Luo G."/>
            <person name="Guo H."/>
            <person name="Ma Y."/>
            <person name="Sun W."/>
        </authorList>
    </citation>
    <scope>NUCLEOTIDE SEQUENCE [LARGE SCALE GENOMIC DNA]</scope>
    <source>
        <strain evidence="16">cv. br00</strain>
    </source>
</reference>
<keyword evidence="8" id="KW-0539">Nucleus</keyword>
<gene>
    <name evidence="15" type="ORF">DKX38_018314</name>
</gene>
<keyword evidence="4 13" id="KW-0812">Transmembrane</keyword>
<dbReference type="SMART" id="SM00100">
    <property type="entry name" value="cNMP"/>
    <property type="match status" value="1"/>
</dbReference>
<dbReference type="GO" id="GO:0005216">
    <property type="term" value="F:monoatomic ion channel activity"/>
    <property type="evidence" value="ECO:0007669"/>
    <property type="project" value="InterPro"/>
</dbReference>
<keyword evidence="5 13" id="KW-1133">Transmembrane helix</keyword>
<comment type="caution">
    <text evidence="15">The sequence shown here is derived from an EMBL/GenBank/DDBJ whole genome shotgun (WGS) entry which is preliminary data.</text>
</comment>
<evidence type="ECO:0000313" key="15">
    <source>
        <dbReference type="EMBL" id="KAB5531644.1"/>
    </source>
</evidence>
<evidence type="ECO:0000256" key="6">
    <source>
        <dbReference type="ARBA" id="ARBA00023065"/>
    </source>
</evidence>
<dbReference type="GO" id="GO:0044325">
    <property type="term" value="F:transmembrane transporter binding"/>
    <property type="evidence" value="ECO:0007669"/>
    <property type="project" value="UniProtKB-ARBA"/>
</dbReference>
<feature type="domain" description="Cyclic nucleotide-binding" evidence="14">
    <location>
        <begin position="426"/>
        <end position="510"/>
    </location>
</feature>